<dbReference type="Pfam" id="PF00443">
    <property type="entry name" value="UCH"/>
    <property type="match status" value="1"/>
</dbReference>
<dbReference type="SUPFAM" id="SSF143791">
    <property type="entry name" value="DUSP-like"/>
    <property type="match status" value="1"/>
</dbReference>
<evidence type="ECO:0000256" key="4">
    <source>
        <dbReference type="ARBA" id="ARBA00022670"/>
    </source>
</evidence>
<proteinExistence type="inferred from homology"/>
<evidence type="ECO:0000256" key="3">
    <source>
        <dbReference type="ARBA" id="ARBA00012759"/>
    </source>
</evidence>
<dbReference type="PANTHER" id="PTHR21646:SF24">
    <property type="entry name" value="UBIQUITIN CARBOXYL-TERMINAL HYDROLASE"/>
    <property type="match status" value="1"/>
</dbReference>
<dbReference type="CDD" id="cd02674">
    <property type="entry name" value="Peptidase_C19R"/>
    <property type="match status" value="1"/>
</dbReference>
<evidence type="ECO:0000313" key="12">
    <source>
        <dbReference type="Proteomes" id="UP000179807"/>
    </source>
</evidence>
<gene>
    <name evidence="11" type="ORF">TRFO_03946</name>
</gene>
<evidence type="ECO:0000256" key="2">
    <source>
        <dbReference type="ARBA" id="ARBA00009085"/>
    </source>
</evidence>
<dbReference type="OrthoDB" id="292964at2759"/>
<dbReference type="Pfam" id="PF06337">
    <property type="entry name" value="DUSP"/>
    <property type="match status" value="1"/>
</dbReference>
<feature type="compositionally biased region" description="Low complexity" evidence="8">
    <location>
        <begin position="879"/>
        <end position="933"/>
    </location>
</feature>
<feature type="region of interest" description="Disordered" evidence="8">
    <location>
        <begin position="1"/>
        <end position="25"/>
    </location>
</feature>
<feature type="compositionally biased region" description="Acidic residues" evidence="8">
    <location>
        <begin position="863"/>
        <end position="878"/>
    </location>
</feature>
<dbReference type="VEuPathDB" id="TrichDB:TRFO_03946"/>
<evidence type="ECO:0000313" key="11">
    <source>
        <dbReference type="EMBL" id="OHT11697.1"/>
    </source>
</evidence>
<evidence type="ECO:0000256" key="1">
    <source>
        <dbReference type="ARBA" id="ARBA00000707"/>
    </source>
</evidence>
<dbReference type="GO" id="GO:0016579">
    <property type="term" value="P:protein deubiquitination"/>
    <property type="evidence" value="ECO:0007669"/>
    <property type="project" value="InterPro"/>
</dbReference>
<evidence type="ECO:0000256" key="8">
    <source>
        <dbReference type="SAM" id="MobiDB-lite"/>
    </source>
</evidence>
<dbReference type="EMBL" id="MLAK01000582">
    <property type="protein sequence ID" value="OHT11697.1"/>
    <property type="molecule type" value="Genomic_DNA"/>
</dbReference>
<dbReference type="RefSeq" id="XP_068364833.1">
    <property type="nucleotide sequence ID" value="XM_068491606.1"/>
</dbReference>
<comment type="similarity">
    <text evidence="2">Belongs to the peptidase C19 family.</text>
</comment>
<comment type="caution">
    <text evidence="11">The sequence shown here is derived from an EMBL/GenBank/DDBJ whole genome shotgun (WGS) entry which is preliminary data.</text>
</comment>
<dbReference type="PROSITE" id="PS50235">
    <property type="entry name" value="USP_3"/>
    <property type="match status" value="1"/>
</dbReference>
<dbReference type="Gene3D" id="3.90.70.10">
    <property type="entry name" value="Cysteine proteinases"/>
    <property type="match status" value="2"/>
</dbReference>
<dbReference type="SUPFAM" id="SSF54001">
    <property type="entry name" value="Cysteine proteinases"/>
    <property type="match status" value="1"/>
</dbReference>
<feature type="compositionally biased region" description="Low complexity" evidence="8">
    <location>
        <begin position="950"/>
        <end position="971"/>
    </location>
</feature>
<dbReference type="AlphaFoldDB" id="A0A1J4KK71"/>
<name>A0A1J4KK71_9EUKA</name>
<reference evidence="11" key="1">
    <citation type="submission" date="2016-10" db="EMBL/GenBank/DDBJ databases">
        <authorList>
            <person name="Benchimol M."/>
            <person name="Almeida L.G."/>
            <person name="Vasconcelos A.T."/>
            <person name="Perreira-Neves A."/>
            <person name="Rosa I.A."/>
            <person name="Tasca T."/>
            <person name="Bogo M.R."/>
            <person name="de Souza W."/>
        </authorList>
    </citation>
    <scope>NUCLEOTIDE SEQUENCE [LARGE SCALE GENOMIC DNA]</scope>
    <source>
        <strain evidence="11">K</strain>
    </source>
</reference>
<feature type="domain" description="DUSP" evidence="10">
    <location>
        <begin position="28"/>
        <end position="132"/>
    </location>
</feature>
<evidence type="ECO:0000256" key="6">
    <source>
        <dbReference type="ARBA" id="ARBA00022801"/>
    </source>
</evidence>
<dbReference type="InterPro" id="IPR028889">
    <property type="entry name" value="USP"/>
</dbReference>
<feature type="compositionally biased region" description="Basic and acidic residues" evidence="8">
    <location>
        <begin position="10"/>
        <end position="25"/>
    </location>
</feature>
<dbReference type="InterPro" id="IPR038765">
    <property type="entry name" value="Papain-like_cys_pep_sf"/>
</dbReference>
<evidence type="ECO:0000256" key="5">
    <source>
        <dbReference type="ARBA" id="ARBA00022786"/>
    </source>
</evidence>
<comment type="catalytic activity">
    <reaction evidence="1">
        <text>Thiol-dependent hydrolysis of ester, thioester, amide, peptide and isopeptide bonds formed by the C-terminal Gly of ubiquitin (a 76-residue protein attached to proteins as an intracellular targeting signal).</text>
        <dbReference type="EC" id="3.4.19.12"/>
    </reaction>
</comment>
<dbReference type="SMART" id="SM00695">
    <property type="entry name" value="DUSP"/>
    <property type="match status" value="1"/>
</dbReference>
<evidence type="ECO:0000259" key="10">
    <source>
        <dbReference type="PROSITE" id="PS51283"/>
    </source>
</evidence>
<dbReference type="Proteomes" id="UP000179807">
    <property type="component" value="Unassembled WGS sequence"/>
</dbReference>
<feature type="domain" description="USP" evidence="9">
    <location>
        <begin position="281"/>
        <end position="859"/>
    </location>
</feature>
<feature type="region of interest" description="Disordered" evidence="8">
    <location>
        <begin position="863"/>
        <end position="971"/>
    </location>
</feature>
<evidence type="ECO:0000259" key="9">
    <source>
        <dbReference type="PROSITE" id="PS50235"/>
    </source>
</evidence>
<accession>A0A1J4KK71</accession>
<sequence length="1021" mass="116017">MSLSSSSSSDDFHSNKKRSNEMLDKKLPNHSTQVQIIENLKQSTSLIPGESAYLISSSWYSLWKNGIYANNNRDICEISCGKIDNRNLFDDEENSPARGIKEHDDFVIITKEVWNQLYEWYGGGPAIKVPIVGSSAGPKPILKFVNLKALYDNEEKTIQTHKYELIGDLKIRLLELFGLSKETESQVVDYWQNNFHVVLSDDKQVKDCNLYNNQAILLDVKDDEDNWKSDKLKAKNTYSHSSSYGYPSYSNRSYNGYSNYGYGYGYGRSYNYGKAPAPGVVGLSNLGNTCFFNSGTQCIIHSIPIMKIFLHSNWKADLNETNPIGMKGNLARAFADLVKNIWSGDSAVIAPHDLKMTIGQFAPQFSGYGQQDSHELITFLLDGLHEDLNRCKEKPIIDSVFGDGTNDKEISVQSWDNFKKRNDSVIVDTFYGQYRSELFCPECNSTTVVFDPYVAVSLPISKQSSISRTLIFIPFDFTQEPRKLIVTIPSNATFEIVSKEVSKNIGREVFVVVGYGSYYNSVTWSIDDNTYSTRSMTYYAFEVPEEYREKFLIPCSIRLNVRSYANSSWSSPTDIAGPFLIPVEDINATEEDIAESAANVLKAIWEKCDKPLTDKLKDVVEKIETPEQFDEEYAESKFKATIPHYYYETSSVRLKCDANYENLSSKLIYLEMNPNFMTPESGFSYESLLKNTIEENDQNESNDSANIDLSQCFQFFASPDKLDADNQWFCPKCRQFVCADKKMDIWKVPKCLIIHLKRFISTAYTTRKDETFVSFPEILDLKPYIAGPQKDEEELKYKLYAVSEHSGVMGGGHYTAHAVVVQDGHVNGSWYDFNDSSVSRASFEDTQNSEAYVLFYQRIDPNEVSDAEDNNNNDDENNNENNNDNDSNSSSDENVNNNYNNCHYINTNNYRNNNRNTNDSDTYDYSSSSSSSSDELRTIQNNHIGNIHPSTTTDSTSSSDVNDEYNNNQHNNIYNIEPTISVQRYSPSSDDNGIVDFAHQKSSDHSSSNTEYEEEEEADET</sequence>
<keyword evidence="5" id="KW-0833">Ubl conjugation pathway</keyword>
<dbReference type="Gene3D" id="3.10.20.90">
    <property type="entry name" value="Phosphatidylinositol 3-kinase Catalytic Subunit, Chain A, domain 1"/>
    <property type="match status" value="1"/>
</dbReference>
<keyword evidence="6" id="KW-0378">Hydrolase</keyword>
<feature type="compositionally biased region" description="Acidic residues" evidence="8">
    <location>
        <begin position="1011"/>
        <end position="1021"/>
    </location>
</feature>
<keyword evidence="7" id="KW-0788">Thiol protease</keyword>
<dbReference type="InterPro" id="IPR035927">
    <property type="entry name" value="DUSP-like_sf"/>
</dbReference>
<dbReference type="InterPro" id="IPR006615">
    <property type="entry name" value="Pept_C19_DUSP"/>
</dbReference>
<keyword evidence="4" id="KW-0645">Protease</keyword>
<dbReference type="GeneID" id="94826310"/>
<dbReference type="PROSITE" id="PS00973">
    <property type="entry name" value="USP_2"/>
    <property type="match status" value="1"/>
</dbReference>
<feature type="region of interest" description="Disordered" evidence="8">
    <location>
        <begin position="984"/>
        <end position="1021"/>
    </location>
</feature>
<evidence type="ECO:0000256" key="7">
    <source>
        <dbReference type="ARBA" id="ARBA00022807"/>
    </source>
</evidence>
<dbReference type="PANTHER" id="PTHR21646">
    <property type="entry name" value="UBIQUITIN CARBOXYL-TERMINAL HYDROLASE"/>
    <property type="match status" value="1"/>
</dbReference>
<dbReference type="InterPro" id="IPR018200">
    <property type="entry name" value="USP_CS"/>
</dbReference>
<protein>
    <recommendedName>
        <fullName evidence="3">ubiquitinyl hydrolase 1</fullName>
        <ecNumber evidence="3">3.4.19.12</ecNumber>
    </recommendedName>
</protein>
<dbReference type="InterPro" id="IPR050185">
    <property type="entry name" value="Ub_carboxyl-term_hydrolase"/>
</dbReference>
<dbReference type="Gene3D" id="3.30.2230.10">
    <property type="entry name" value="DUSP-like"/>
    <property type="match status" value="1"/>
</dbReference>
<dbReference type="InterPro" id="IPR001394">
    <property type="entry name" value="Peptidase_C19_UCH"/>
</dbReference>
<dbReference type="PROSITE" id="PS51283">
    <property type="entry name" value="DUSP"/>
    <property type="match status" value="1"/>
</dbReference>
<organism evidence="11 12">
    <name type="scientific">Tritrichomonas foetus</name>
    <dbReference type="NCBI Taxonomy" id="1144522"/>
    <lineage>
        <taxon>Eukaryota</taxon>
        <taxon>Metamonada</taxon>
        <taxon>Parabasalia</taxon>
        <taxon>Tritrichomonadida</taxon>
        <taxon>Tritrichomonadidae</taxon>
        <taxon>Tritrichomonas</taxon>
    </lineage>
</organism>
<dbReference type="GO" id="GO:0006508">
    <property type="term" value="P:proteolysis"/>
    <property type="evidence" value="ECO:0007669"/>
    <property type="project" value="UniProtKB-KW"/>
</dbReference>
<keyword evidence="12" id="KW-1185">Reference proteome</keyword>
<dbReference type="EC" id="3.4.19.12" evidence="3"/>
<dbReference type="GO" id="GO:0004843">
    <property type="term" value="F:cysteine-type deubiquitinase activity"/>
    <property type="evidence" value="ECO:0007669"/>
    <property type="project" value="UniProtKB-EC"/>
</dbReference>